<dbReference type="SMART" id="SM00320">
    <property type="entry name" value="WD40"/>
    <property type="match status" value="5"/>
</dbReference>
<dbReference type="InterPro" id="IPR015943">
    <property type="entry name" value="WD40/YVTN_repeat-like_dom_sf"/>
</dbReference>
<feature type="repeat" description="WD" evidence="4">
    <location>
        <begin position="250"/>
        <end position="282"/>
    </location>
</feature>
<accession>A0A2V3J4X7</accession>
<dbReference type="PANTHER" id="PTHR44675:SF1">
    <property type="entry name" value="P21-ACTIVATED PROTEIN KINASE-INTERACTING PROTEIN 1"/>
    <property type="match status" value="1"/>
</dbReference>
<reference evidence="6 7" key="1">
    <citation type="journal article" date="2018" name="Mol. Biol. Evol.">
        <title>Analysis of the draft genome of the red seaweed Gracilariopsis chorda provides insights into genome size evolution in Rhodophyta.</title>
        <authorList>
            <person name="Lee J."/>
            <person name="Yang E.C."/>
            <person name="Graf L."/>
            <person name="Yang J.H."/>
            <person name="Qiu H."/>
            <person name="Zel Zion U."/>
            <person name="Chan C.X."/>
            <person name="Stephens T.G."/>
            <person name="Weber A.P.M."/>
            <person name="Boo G.H."/>
            <person name="Boo S.M."/>
            <person name="Kim K.M."/>
            <person name="Shin Y."/>
            <person name="Jung M."/>
            <person name="Lee S.J."/>
            <person name="Yim H.S."/>
            <person name="Lee J.H."/>
            <person name="Bhattacharya D."/>
            <person name="Yoon H.S."/>
        </authorList>
    </citation>
    <scope>NUCLEOTIDE SEQUENCE [LARGE SCALE GENOMIC DNA]</scope>
    <source>
        <strain evidence="6 7">SKKU-2015</strain>
        <tissue evidence="6">Whole body</tissue>
    </source>
</reference>
<keyword evidence="7" id="KW-1185">Reference proteome</keyword>
<protein>
    <submittedName>
        <fullName evidence="6">p21-activated protein kinase-interacting protein 1-like</fullName>
    </submittedName>
</protein>
<keyword evidence="3" id="KW-0677">Repeat</keyword>
<dbReference type="InterPro" id="IPR036322">
    <property type="entry name" value="WD40_repeat_dom_sf"/>
</dbReference>
<dbReference type="OrthoDB" id="4078at2759"/>
<organism evidence="6 7">
    <name type="scientific">Gracilariopsis chorda</name>
    <dbReference type="NCBI Taxonomy" id="448386"/>
    <lineage>
        <taxon>Eukaryota</taxon>
        <taxon>Rhodophyta</taxon>
        <taxon>Florideophyceae</taxon>
        <taxon>Rhodymeniophycidae</taxon>
        <taxon>Gracilariales</taxon>
        <taxon>Gracilariaceae</taxon>
        <taxon>Gracilariopsis</taxon>
    </lineage>
</organism>
<keyword evidence="2 4" id="KW-0853">WD repeat</keyword>
<dbReference type="EMBL" id="NBIV01000014">
    <property type="protein sequence ID" value="PXF48430.1"/>
    <property type="molecule type" value="Genomic_DNA"/>
</dbReference>
<dbReference type="Gene3D" id="2.130.10.10">
    <property type="entry name" value="YVTN repeat-like/Quinoprotein amine dehydrogenase"/>
    <property type="match status" value="2"/>
</dbReference>
<feature type="region of interest" description="Disordered" evidence="5">
    <location>
        <begin position="308"/>
        <end position="371"/>
    </location>
</feature>
<dbReference type="GO" id="GO:0016301">
    <property type="term" value="F:kinase activity"/>
    <property type="evidence" value="ECO:0007669"/>
    <property type="project" value="UniProtKB-KW"/>
</dbReference>
<comment type="caution">
    <text evidence="6">The sequence shown here is derived from an EMBL/GenBank/DDBJ whole genome shotgun (WGS) entry which is preliminary data.</text>
</comment>
<evidence type="ECO:0000256" key="5">
    <source>
        <dbReference type="SAM" id="MobiDB-lite"/>
    </source>
</evidence>
<dbReference type="PROSITE" id="PS50294">
    <property type="entry name" value="WD_REPEATS_REGION"/>
    <property type="match status" value="1"/>
</dbReference>
<dbReference type="GO" id="GO:0042254">
    <property type="term" value="P:ribosome biogenesis"/>
    <property type="evidence" value="ECO:0007669"/>
    <property type="project" value="UniProtKB-KW"/>
</dbReference>
<evidence type="ECO:0000313" key="7">
    <source>
        <dbReference type="Proteomes" id="UP000247409"/>
    </source>
</evidence>
<feature type="repeat" description="WD" evidence="4">
    <location>
        <begin position="127"/>
        <end position="168"/>
    </location>
</feature>
<dbReference type="SUPFAM" id="SSF50978">
    <property type="entry name" value="WD40 repeat-like"/>
    <property type="match status" value="1"/>
</dbReference>
<gene>
    <name evidence="6" type="ORF">BWQ96_01890</name>
</gene>
<dbReference type="PRINTS" id="PR00320">
    <property type="entry name" value="GPROTEINBRPT"/>
</dbReference>
<feature type="repeat" description="WD" evidence="4">
    <location>
        <begin position="83"/>
        <end position="116"/>
    </location>
</feature>
<dbReference type="PROSITE" id="PS00678">
    <property type="entry name" value="WD_REPEATS_1"/>
    <property type="match status" value="2"/>
</dbReference>
<proteinExistence type="predicted"/>
<dbReference type="InterPro" id="IPR020472">
    <property type="entry name" value="WD40_PAC1"/>
</dbReference>
<feature type="compositionally biased region" description="Basic residues" evidence="5">
    <location>
        <begin position="357"/>
        <end position="371"/>
    </location>
</feature>
<evidence type="ECO:0000256" key="4">
    <source>
        <dbReference type="PROSITE-ProRule" id="PRU00221"/>
    </source>
</evidence>
<feature type="repeat" description="WD" evidence="4">
    <location>
        <begin position="43"/>
        <end position="82"/>
    </location>
</feature>
<dbReference type="InterPro" id="IPR051959">
    <property type="entry name" value="PAK1-Kinase_Regulator"/>
</dbReference>
<evidence type="ECO:0000256" key="1">
    <source>
        <dbReference type="ARBA" id="ARBA00022517"/>
    </source>
</evidence>
<keyword evidence="6" id="KW-0808">Transferase</keyword>
<dbReference type="PROSITE" id="PS50082">
    <property type="entry name" value="WD_REPEATS_2"/>
    <property type="match status" value="5"/>
</dbReference>
<dbReference type="Proteomes" id="UP000247409">
    <property type="component" value="Unassembled WGS sequence"/>
</dbReference>
<evidence type="ECO:0000256" key="2">
    <source>
        <dbReference type="ARBA" id="ARBA00022574"/>
    </source>
</evidence>
<dbReference type="InterPro" id="IPR019775">
    <property type="entry name" value="WD40_repeat_CS"/>
</dbReference>
<dbReference type="STRING" id="448386.A0A2V3J4X7"/>
<evidence type="ECO:0000256" key="3">
    <source>
        <dbReference type="ARBA" id="ARBA00022737"/>
    </source>
</evidence>
<dbReference type="InterPro" id="IPR001680">
    <property type="entry name" value="WD40_rpt"/>
</dbReference>
<feature type="compositionally biased region" description="Acidic residues" evidence="5">
    <location>
        <begin position="320"/>
        <end position="331"/>
    </location>
</feature>
<keyword evidence="6" id="KW-0418">Kinase</keyword>
<dbReference type="PANTHER" id="PTHR44675">
    <property type="entry name" value="PAK1 INTERACTING PROTEIN 1"/>
    <property type="match status" value="1"/>
</dbReference>
<feature type="repeat" description="WD" evidence="4">
    <location>
        <begin position="209"/>
        <end position="249"/>
    </location>
</feature>
<evidence type="ECO:0000313" key="6">
    <source>
        <dbReference type="EMBL" id="PXF48430.1"/>
    </source>
</evidence>
<dbReference type="Pfam" id="PF00400">
    <property type="entry name" value="WD40"/>
    <property type="match status" value="4"/>
</dbReference>
<dbReference type="AlphaFoldDB" id="A0A2V3J4X7"/>
<name>A0A2V3J4X7_9FLOR</name>
<sequence length="371" mass="40583">MVRQSTSPSPTNVVLGGYDGSLAGLSLAADDTTALTLTLNFAYAPHANAVRCAALRSSLLASGGVDETIRIYDLAKAVEVGTLLHHDGTINALQFVRDSHRNLLFSCSDDASICVWRCSDWTCMKQLRAHHAPVVDMAVHQSARVALSIAKDRALCMWNLSKGKVAFSCKTKGTKAPSSVHWSPKGDEYSLTSGTQVTLFSVEGRSNSVLKHQYSVLCEQFIDNHTLATGGEEKTVRIWDTRQATTSVAAFDHDKRVRSLAFVDDLLLSADSNGGIKIWDVRMRGRPRIDTCIADGHLRLTCMTAAHKRDPPATPKIPEDENEVQVSDDESPLSPEADKKATTQSQKPKLPEGTASQRKRKKRKLMKATQK</sequence>
<keyword evidence="1" id="KW-0690">Ribosome biogenesis</keyword>